<protein>
    <recommendedName>
        <fullName evidence="2">Dockerin domain-containing protein</fullName>
    </recommendedName>
</protein>
<dbReference type="InterPro" id="IPR016134">
    <property type="entry name" value="Dockerin_dom"/>
</dbReference>
<comment type="caution">
    <text evidence="3">The sequence shown here is derived from an EMBL/GenBank/DDBJ whole genome shotgun (WGS) entry which is preliminary data.</text>
</comment>
<accession>A0A315Y4R4</accession>
<organism evidence="3 4">
    <name type="scientific">Ruminococcus flavefaciens</name>
    <dbReference type="NCBI Taxonomy" id="1265"/>
    <lineage>
        <taxon>Bacteria</taxon>
        <taxon>Bacillati</taxon>
        <taxon>Bacillota</taxon>
        <taxon>Clostridia</taxon>
        <taxon>Eubacteriales</taxon>
        <taxon>Oscillospiraceae</taxon>
        <taxon>Ruminococcus</taxon>
    </lineage>
</organism>
<evidence type="ECO:0000259" key="2">
    <source>
        <dbReference type="PROSITE" id="PS51766"/>
    </source>
</evidence>
<keyword evidence="1" id="KW-0472">Membrane</keyword>
<proteinExistence type="predicted"/>
<evidence type="ECO:0000313" key="4">
    <source>
        <dbReference type="Proteomes" id="UP000245720"/>
    </source>
</evidence>
<dbReference type="Proteomes" id="UP000245720">
    <property type="component" value="Unassembled WGS sequence"/>
</dbReference>
<dbReference type="Gene3D" id="1.10.1330.10">
    <property type="entry name" value="Dockerin domain"/>
    <property type="match status" value="1"/>
</dbReference>
<evidence type="ECO:0000256" key="1">
    <source>
        <dbReference type="SAM" id="Phobius"/>
    </source>
</evidence>
<reference evidence="3 4" key="1">
    <citation type="submission" date="2018-05" db="EMBL/GenBank/DDBJ databases">
        <title>The Hungate 1000. A catalogue of reference genomes from the rumen microbiome.</title>
        <authorList>
            <person name="Kelly W."/>
        </authorList>
    </citation>
    <scope>NUCLEOTIDE SEQUENCE [LARGE SCALE GENOMIC DNA]</scope>
    <source>
        <strain evidence="3 4">SAb67</strain>
    </source>
</reference>
<dbReference type="RefSeq" id="WP_109725193.1">
    <property type="nucleotide sequence ID" value="NZ_QGDI01000001.1"/>
</dbReference>
<feature type="transmembrane region" description="Helical" evidence="1">
    <location>
        <begin position="28"/>
        <end position="49"/>
    </location>
</feature>
<keyword evidence="1" id="KW-0812">Transmembrane</keyword>
<dbReference type="InterPro" id="IPR018247">
    <property type="entry name" value="EF_Hand_1_Ca_BS"/>
</dbReference>
<dbReference type="PROSITE" id="PS51766">
    <property type="entry name" value="DOCKERIN"/>
    <property type="match status" value="1"/>
</dbReference>
<dbReference type="OrthoDB" id="1814885at2"/>
<dbReference type="GO" id="GO:0000272">
    <property type="term" value="P:polysaccharide catabolic process"/>
    <property type="evidence" value="ECO:0007669"/>
    <property type="project" value="InterPro"/>
</dbReference>
<evidence type="ECO:0000313" key="3">
    <source>
        <dbReference type="EMBL" id="PWJ15392.1"/>
    </source>
</evidence>
<gene>
    <name evidence="3" type="ORF">IE37_00289</name>
</gene>
<dbReference type="EMBL" id="QGDI01000001">
    <property type="protein sequence ID" value="PWJ15392.1"/>
    <property type="molecule type" value="Genomic_DNA"/>
</dbReference>
<sequence length="859" mass="97812">MDYKTMAEIVKSRGERILEERRIRRKRIIRITSGAAAICAAAVTGFGIWHSNTAKFPSSINFNRDTAVTTTYDTIYTTTSASENNNTVTSMTVTHASKDVKSTVTSAEAVKNAGKASQVTATTEKRAAQNVPAPTTVNAAPQESNIDAPTVTVPGTTEIITSTHRRIYYMNKLSAGFAAMLVGAAAVPKPVSAVNDTGMRPVPFEVMSSAYDINDFEFDNWRKDESIIDIDQNGKFDTHDIYVLYLRSIEEETHEPDDKYVDVNKDNSFDELDVYSLISYYTCYNKVEREILDPIYYTTDINELKYAESFVKYFTEKTEEFHGLYDIFIEAMEEKSPDLDIDGSGKTDFGDIMDIYFFDHIFNDPDVTYDYMNRDYLSFDDKLLVYNELTKRKFPSEHEEKCMELYRTFDGDRIVTPILSEYLIRYYLETSPVLAEYSDHRYYEALWENKYTSEYLLPNYSSILSSFINDVESTEREMGLPTSDVRSSVDMTNIENEYKIYKEKAEKGLLPEPDVDLDGDVDFDDHQACDDIFNYYMYYESDIYSDEVRYHFMNDFDINGNGISGDAADCSIAQIYICEKTGIKTKQEKAYEEFRDAWINGEVSNYPWSGTNCLDGTRYPLTDPDDLFTLCYNYWFAFTYPTWRARQAVCDKFYEDVTAGIKPEPDVDMNGIIDKNDYIFADNTLYSQTHTSENLDVVPVEIMDNYITNFDLNGNGISGDAMDTTILLDYISRKCDIDSSELERMADEAHGHYHTTYETSTGTTVFPSPISTNTTTAVGDLSEKVGDANCDTDLDLSDAILVMQALANPDKYEVKGYSRNHITEQGKINADVDKSTRGLTSNDALCIQQYLLRNKKALV</sequence>
<feature type="domain" description="Dockerin" evidence="2">
    <location>
        <begin position="781"/>
        <end position="859"/>
    </location>
</feature>
<dbReference type="InterPro" id="IPR036439">
    <property type="entry name" value="Dockerin_dom_sf"/>
</dbReference>
<dbReference type="PROSITE" id="PS00018">
    <property type="entry name" value="EF_HAND_1"/>
    <property type="match status" value="1"/>
</dbReference>
<keyword evidence="1" id="KW-1133">Transmembrane helix</keyword>
<name>A0A315Y4R4_RUMFL</name>
<dbReference type="SUPFAM" id="SSF63446">
    <property type="entry name" value="Type I dockerin domain"/>
    <property type="match status" value="1"/>
</dbReference>
<dbReference type="AlphaFoldDB" id="A0A315Y4R4"/>